<gene>
    <name evidence="1" type="ordered locus">CMS1750</name>
</gene>
<reference evidence="1 2" key="1">
    <citation type="journal article" date="2008" name="J. Bacteriol.">
        <title>Genome of the actinomycete plant pathogen Clavibacter michiganensis subsp. sepedonicus suggests recent niche adaptation.</title>
        <authorList>
            <person name="Bentley S.D."/>
            <person name="Corton C."/>
            <person name="Brown S.E."/>
            <person name="Barron A."/>
            <person name="Clark L."/>
            <person name="Doggett J."/>
            <person name="Harris B."/>
            <person name="Ormond D."/>
            <person name="Quail M.A."/>
            <person name="May G."/>
            <person name="Francis D."/>
            <person name="Knudson D."/>
            <person name="Parkhill J."/>
            <person name="Ishimaru C.A."/>
        </authorList>
    </citation>
    <scope>NUCLEOTIDE SEQUENCE [LARGE SCALE GENOMIC DNA]</scope>
    <source>
        <strain evidence="2">ATCC 33113 / DSM 20744 / JCM 9667 / LMG 2889 / ICMP 2535 / C-1</strain>
    </source>
</reference>
<dbReference type="AlphaFoldDB" id="B0RCT1"/>
<protein>
    <submittedName>
        <fullName evidence="1">Exported protein</fullName>
    </submittedName>
</protein>
<dbReference type="STRING" id="31964.CMS1750"/>
<accession>B0RCT1</accession>
<dbReference type="KEGG" id="cms:CMS1750"/>
<dbReference type="HOGENOM" id="CLU_1324485_0_0_11"/>
<evidence type="ECO:0000313" key="2">
    <source>
        <dbReference type="Proteomes" id="UP000001318"/>
    </source>
</evidence>
<dbReference type="Proteomes" id="UP000001318">
    <property type="component" value="Chromosome"/>
</dbReference>
<dbReference type="EMBL" id="AM849034">
    <property type="protein sequence ID" value="CAQ01852.1"/>
    <property type="molecule type" value="Genomic_DNA"/>
</dbReference>
<keyword evidence="2" id="KW-1185">Reference proteome</keyword>
<sequence>MGLAASAVTAAVVGAALVGRPSGGRAPTPAAPVGDAPFDVDIARGAFVHGVIDYDPYSDTTAMAAASDAVVVGTVVRVRDARVPQPGGTAGSRWDTVLVELRVDRVASGTARWQVDGRIIIEVQRPGATLEEQRAALPSGTRMVAYLDSAQDFLDVPGGAVAFSRPVGVQAVTVQGSDGGPLVRPLLGQTEDADLDDALPGGAAIGF</sequence>
<proteinExistence type="predicted"/>
<evidence type="ECO:0000313" key="1">
    <source>
        <dbReference type="EMBL" id="CAQ01852.1"/>
    </source>
</evidence>
<name>B0RCT1_CLASE</name>
<organism evidence="1 2">
    <name type="scientific">Clavibacter sepedonicus</name>
    <name type="common">Clavibacter michiganensis subsp. sepedonicus</name>
    <dbReference type="NCBI Taxonomy" id="31964"/>
    <lineage>
        <taxon>Bacteria</taxon>
        <taxon>Bacillati</taxon>
        <taxon>Actinomycetota</taxon>
        <taxon>Actinomycetes</taxon>
        <taxon>Micrococcales</taxon>
        <taxon>Microbacteriaceae</taxon>
        <taxon>Clavibacter</taxon>
    </lineage>
</organism>